<dbReference type="InterPro" id="IPR000595">
    <property type="entry name" value="cNMP-bd_dom"/>
</dbReference>
<evidence type="ECO:0000313" key="6">
    <source>
        <dbReference type="Proteomes" id="UP000503018"/>
    </source>
</evidence>
<dbReference type="CDD" id="cd00038">
    <property type="entry name" value="CAP_ED"/>
    <property type="match status" value="1"/>
</dbReference>
<keyword evidence="3" id="KW-0804">Transcription</keyword>
<evidence type="ECO:0000313" key="5">
    <source>
        <dbReference type="EMBL" id="QJQ32347.1"/>
    </source>
</evidence>
<reference evidence="5 6" key="1">
    <citation type="submission" date="2020-01" db="EMBL/GenBank/DDBJ databases">
        <title>Sphingomonas sp. strain CSW-10.</title>
        <authorList>
            <person name="Chen W.-M."/>
        </authorList>
    </citation>
    <scope>NUCLEOTIDE SEQUENCE [LARGE SCALE GENOMIC DNA]</scope>
    <source>
        <strain evidence="5 6">CSW-10</strain>
    </source>
</reference>
<organism evidence="5 6">
    <name type="scientific">Sphingomonas lacunae</name>
    <dbReference type="NCBI Taxonomy" id="2698828"/>
    <lineage>
        <taxon>Bacteria</taxon>
        <taxon>Pseudomonadati</taxon>
        <taxon>Pseudomonadota</taxon>
        <taxon>Alphaproteobacteria</taxon>
        <taxon>Sphingomonadales</taxon>
        <taxon>Sphingomonadaceae</taxon>
        <taxon>Sphingomonas</taxon>
    </lineage>
</organism>
<evidence type="ECO:0000256" key="1">
    <source>
        <dbReference type="ARBA" id="ARBA00023015"/>
    </source>
</evidence>
<sequence>MQGPHTETGDDIAAIASALECSLRAAQSLYAMGQPRIAPHAVTLVHQGDEADSNWLILDGNVRCEVLSPEGRNTVVATHPPGDLIGHFGRRPRAMSASLTTHGITRLLTVGTSQIERLGLADSDFALAVARSYARQSGTLLDRLAARISLTAVGRIHARLLEMAGPDHVIEPAPIVAALAVSVQTTRETASRAISNLERRGIIRREAGRLVIQSPRMLEELVV</sequence>
<name>A0A6M4ATB5_9SPHN</name>
<dbReference type="RefSeq" id="WP_169945515.1">
    <property type="nucleotide sequence ID" value="NZ_CP053015.1"/>
</dbReference>
<proteinExistence type="predicted"/>
<dbReference type="InterPro" id="IPR014710">
    <property type="entry name" value="RmlC-like_jellyroll"/>
</dbReference>
<dbReference type="InterPro" id="IPR036390">
    <property type="entry name" value="WH_DNA-bd_sf"/>
</dbReference>
<dbReference type="GO" id="GO:0006355">
    <property type="term" value="P:regulation of DNA-templated transcription"/>
    <property type="evidence" value="ECO:0007669"/>
    <property type="project" value="InterPro"/>
</dbReference>
<dbReference type="PROSITE" id="PS50042">
    <property type="entry name" value="CNMP_BINDING_3"/>
    <property type="match status" value="1"/>
</dbReference>
<evidence type="ECO:0000259" key="4">
    <source>
        <dbReference type="PROSITE" id="PS50042"/>
    </source>
</evidence>
<dbReference type="Pfam" id="PF00027">
    <property type="entry name" value="cNMP_binding"/>
    <property type="match status" value="1"/>
</dbReference>
<evidence type="ECO:0000256" key="2">
    <source>
        <dbReference type="ARBA" id="ARBA00023125"/>
    </source>
</evidence>
<dbReference type="Gene3D" id="2.60.120.10">
    <property type="entry name" value="Jelly Rolls"/>
    <property type="match status" value="1"/>
</dbReference>
<accession>A0A6M4ATB5</accession>
<dbReference type="SUPFAM" id="SSF51206">
    <property type="entry name" value="cAMP-binding domain-like"/>
    <property type="match status" value="1"/>
</dbReference>
<dbReference type="Proteomes" id="UP000503018">
    <property type="component" value="Chromosome"/>
</dbReference>
<keyword evidence="6" id="KW-1185">Reference proteome</keyword>
<keyword evidence="1" id="KW-0805">Transcription regulation</keyword>
<dbReference type="InterPro" id="IPR012318">
    <property type="entry name" value="HTH_CRP"/>
</dbReference>
<dbReference type="InterPro" id="IPR018490">
    <property type="entry name" value="cNMP-bd_dom_sf"/>
</dbReference>
<protein>
    <submittedName>
        <fullName evidence="5">Crp/Fnr family transcriptional regulator</fullName>
    </submittedName>
</protein>
<dbReference type="SUPFAM" id="SSF46785">
    <property type="entry name" value="Winged helix' DNA-binding domain"/>
    <property type="match status" value="1"/>
</dbReference>
<evidence type="ECO:0000256" key="3">
    <source>
        <dbReference type="ARBA" id="ARBA00023163"/>
    </source>
</evidence>
<gene>
    <name evidence="5" type="ORF">GV829_07690</name>
</gene>
<dbReference type="EMBL" id="CP053015">
    <property type="protein sequence ID" value="QJQ32347.1"/>
    <property type="molecule type" value="Genomic_DNA"/>
</dbReference>
<dbReference type="Pfam" id="PF13545">
    <property type="entry name" value="HTH_Crp_2"/>
    <property type="match status" value="1"/>
</dbReference>
<keyword evidence="2" id="KW-0238">DNA-binding</keyword>
<dbReference type="SMART" id="SM00100">
    <property type="entry name" value="cNMP"/>
    <property type="match status" value="1"/>
</dbReference>
<dbReference type="GO" id="GO:0003677">
    <property type="term" value="F:DNA binding"/>
    <property type="evidence" value="ECO:0007669"/>
    <property type="project" value="UniProtKB-KW"/>
</dbReference>
<feature type="domain" description="Cyclic nucleotide-binding" evidence="4">
    <location>
        <begin position="43"/>
        <end position="89"/>
    </location>
</feature>
<dbReference type="AlphaFoldDB" id="A0A6M4ATB5"/>
<dbReference type="KEGG" id="slan:GV829_07690"/>